<dbReference type="Proteomes" id="UP000323632">
    <property type="component" value="Unassembled WGS sequence"/>
</dbReference>
<keyword evidence="5" id="KW-1185">Reference proteome</keyword>
<evidence type="ECO:0000313" key="4">
    <source>
        <dbReference type="EMBL" id="KAA5537331.1"/>
    </source>
</evidence>
<evidence type="ECO:0008006" key="6">
    <source>
        <dbReference type="Google" id="ProtNLM"/>
    </source>
</evidence>
<dbReference type="EMBL" id="VWSH01000001">
    <property type="protein sequence ID" value="KAA5537331.1"/>
    <property type="molecule type" value="Genomic_DNA"/>
</dbReference>
<keyword evidence="2" id="KW-0472">Membrane</keyword>
<accession>A0A5M6CPY7</accession>
<dbReference type="RefSeq" id="WP_150031907.1">
    <property type="nucleotide sequence ID" value="NZ_VWSH01000001.1"/>
</dbReference>
<dbReference type="AlphaFoldDB" id="A0A5M6CPY7"/>
<dbReference type="InterPro" id="IPR036942">
    <property type="entry name" value="Beta-barrel_TonB_sf"/>
</dbReference>
<evidence type="ECO:0000256" key="2">
    <source>
        <dbReference type="ARBA" id="ARBA00023136"/>
    </source>
</evidence>
<gene>
    <name evidence="4" type="ORF">F0919_06560</name>
</gene>
<reference evidence="4 5" key="1">
    <citation type="submission" date="2019-09" db="EMBL/GenBank/DDBJ databases">
        <title>Genome sequence and assembly of Taibaiella sp.</title>
        <authorList>
            <person name="Chhetri G."/>
        </authorList>
    </citation>
    <scope>NUCLEOTIDE SEQUENCE [LARGE SCALE GENOMIC DNA]</scope>
    <source>
        <strain evidence="4 5">KVB11</strain>
    </source>
</reference>
<organism evidence="4 5">
    <name type="scientific">Taibaiella lutea</name>
    <dbReference type="NCBI Taxonomy" id="2608001"/>
    <lineage>
        <taxon>Bacteria</taxon>
        <taxon>Pseudomonadati</taxon>
        <taxon>Bacteroidota</taxon>
        <taxon>Chitinophagia</taxon>
        <taxon>Chitinophagales</taxon>
        <taxon>Chitinophagaceae</taxon>
        <taxon>Taibaiella</taxon>
    </lineage>
</organism>
<protein>
    <recommendedName>
        <fullName evidence="6">TonB-dependent receptor</fullName>
    </recommendedName>
</protein>
<name>A0A5M6CPY7_9BACT</name>
<evidence type="ECO:0000313" key="5">
    <source>
        <dbReference type="Proteomes" id="UP000323632"/>
    </source>
</evidence>
<sequence>MRKYTKYISFLACSFFINDIALHAQQKNDTTIDNQTIEITQTYKPEIAKPSKPVIIPSLPRVDTVKPRFQYEVPQQTLSYTYHSVPIRPLALGASKSPMPFQNYVKLGYGNLSSLYLDAGVGSVKTNDYELSAHFSHLSQKGNIENQQSSRTNLDAGGKYFTSGHAIGASVNFLRNGNTLYGYDHDLYEYQKNTIKQAFTGVNLTLSAENTQMNNSMNIWYKPNVSFGLYGDKFEAKERYFAFDIPAYMPIDDSSMIFSLGLKGNFTRFENSFIATNNNYLQVNPALDIITEKSNIHIGVSPTWGKNSTCYLLPDISLNTRIFKKGLALVAGWKGGLNQNTYQQLSQKNPFIYNDYNIQQTKTDQVYGGFESAFGEHISFGGTAAWHQYKHLALFVNDYVTEQDGKVFDVVYDNKVQAISIDAFIRYQVGNTFGVSGSASWYNFYKTTTFDKAYHEPAFKLTGNLYFHPLQQLHLNVNMDFWNGMYALNADGTNRTMPAFVDLSANAEYNIIPRLSAFVQLNNIFGSHYQRWNQYDSYGFNIIGGIRFKF</sequence>
<dbReference type="GO" id="GO:0009279">
    <property type="term" value="C:cell outer membrane"/>
    <property type="evidence" value="ECO:0007669"/>
    <property type="project" value="UniProtKB-SubCell"/>
</dbReference>
<dbReference type="Gene3D" id="2.40.170.20">
    <property type="entry name" value="TonB-dependent receptor, beta-barrel domain"/>
    <property type="match status" value="1"/>
</dbReference>
<proteinExistence type="predicted"/>
<dbReference type="SUPFAM" id="SSF56935">
    <property type="entry name" value="Porins"/>
    <property type="match status" value="1"/>
</dbReference>
<comment type="subcellular location">
    <subcellularLocation>
        <location evidence="1">Cell outer membrane</location>
    </subcellularLocation>
</comment>
<keyword evidence="3" id="KW-0998">Cell outer membrane</keyword>
<comment type="caution">
    <text evidence="4">The sequence shown here is derived from an EMBL/GenBank/DDBJ whole genome shotgun (WGS) entry which is preliminary data.</text>
</comment>
<evidence type="ECO:0000256" key="3">
    <source>
        <dbReference type="ARBA" id="ARBA00023237"/>
    </source>
</evidence>
<evidence type="ECO:0000256" key="1">
    <source>
        <dbReference type="ARBA" id="ARBA00004442"/>
    </source>
</evidence>